<dbReference type="InterPro" id="IPR020084">
    <property type="entry name" value="NUDIX_hydrolase_CS"/>
</dbReference>
<evidence type="ECO:0000313" key="3">
    <source>
        <dbReference type="EMBL" id="AWX43035.1"/>
    </source>
</evidence>
<dbReference type="PROSITE" id="PS51462">
    <property type="entry name" value="NUDIX"/>
    <property type="match status" value="1"/>
</dbReference>
<dbReference type="EMBL" id="CP030104">
    <property type="protein sequence ID" value="AWX43035.1"/>
    <property type="molecule type" value="Genomic_DNA"/>
</dbReference>
<dbReference type="KEGG" id="spon:HME9304_00022"/>
<dbReference type="PANTHER" id="PTHR10885">
    <property type="entry name" value="ISOPENTENYL-DIPHOSPHATE DELTA-ISOMERASE"/>
    <property type="match status" value="1"/>
</dbReference>
<dbReference type="InterPro" id="IPR000086">
    <property type="entry name" value="NUDIX_hydrolase_dom"/>
</dbReference>
<dbReference type="GO" id="GO:0016787">
    <property type="term" value="F:hydrolase activity"/>
    <property type="evidence" value="ECO:0007669"/>
    <property type="project" value="UniProtKB-KW"/>
</dbReference>
<reference evidence="3 4" key="1">
    <citation type="submission" date="2018-06" db="EMBL/GenBank/DDBJ databases">
        <title>Spongiibacterium sp. HME9304 Genome sequencing and assembly.</title>
        <authorList>
            <person name="Kang H."/>
            <person name="Kim H."/>
            <person name="Joh K."/>
        </authorList>
    </citation>
    <scope>NUCLEOTIDE SEQUENCE [LARGE SCALE GENOMIC DNA]</scope>
    <source>
        <strain evidence="3 4">HME9304</strain>
    </source>
</reference>
<dbReference type="RefSeq" id="WP_112376652.1">
    <property type="nucleotide sequence ID" value="NZ_CP030104.1"/>
</dbReference>
<keyword evidence="1" id="KW-0378">Hydrolase</keyword>
<dbReference type="Proteomes" id="UP000248536">
    <property type="component" value="Chromosome"/>
</dbReference>
<dbReference type="GO" id="GO:0004452">
    <property type="term" value="F:isopentenyl-diphosphate delta-isomerase activity"/>
    <property type="evidence" value="ECO:0007669"/>
    <property type="project" value="UniProtKB-EC"/>
</dbReference>
<keyword evidence="4" id="KW-1185">Reference proteome</keyword>
<accession>A0A2Z4LMK1</accession>
<dbReference type="CDD" id="cd04692">
    <property type="entry name" value="NUDIX_Hydrolase"/>
    <property type="match status" value="1"/>
</dbReference>
<dbReference type="Pfam" id="PF00293">
    <property type="entry name" value="NUDIX"/>
    <property type="match status" value="1"/>
</dbReference>
<dbReference type="OrthoDB" id="9786032at2"/>
<dbReference type="Gene3D" id="3.90.79.10">
    <property type="entry name" value="Nucleoside Triphosphate Pyrophosphohydrolase"/>
    <property type="match status" value="1"/>
</dbReference>
<dbReference type="EC" id="5.3.3.2" evidence="3"/>
<gene>
    <name evidence="3" type="ORF">HME9304_00022</name>
</gene>
<proteinExistence type="predicted"/>
<dbReference type="PANTHER" id="PTHR10885:SF0">
    <property type="entry name" value="ISOPENTENYL-DIPHOSPHATE DELTA-ISOMERASE"/>
    <property type="match status" value="1"/>
</dbReference>
<evidence type="ECO:0000256" key="1">
    <source>
        <dbReference type="ARBA" id="ARBA00022801"/>
    </source>
</evidence>
<organism evidence="3 4">
    <name type="scientific">Flagellimonas maritima</name>
    <dbReference type="NCBI Taxonomy" id="1383885"/>
    <lineage>
        <taxon>Bacteria</taxon>
        <taxon>Pseudomonadati</taxon>
        <taxon>Bacteroidota</taxon>
        <taxon>Flavobacteriia</taxon>
        <taxon>Flavobacteriales</taxon>
        <taxon>Flavobacteriaceae</taxon>
        <taxon>Flagellimonas</taxon>
    </lineage>
</organism>
<name>A0A2Z4LMK1_9FLAO</name>
<evidence type="ECO:0000259" key="2">
    <source>
        <dbReference type="PROSITE" id="PS51462"/>
    </source>
</evidence>
<dbReference type="PROSITE" id="PS00893">
    <property type="entry name" value="NUDIX_BOX"/>
    <property type="match status" value="1"/>
</dbReference>
<evidence type="ECO:0000313" key="4">
    <source>
        <dbReference type="Proteomes" id="UP000248536"/>
    </source>
</evidence>
<dbReference type="SUPFAM" id="SSF55811">
    <property type="entry name" value="Nudix"/>
    <property type="match status" value="1"/>
</dbReference>
<feature type="domain" description="Nudix hydrolase" evidence="2">
    <location>
        <begin position="29"/>
        <end position="173"/>
    </location>
</feature>
<keyword evidence="3" id="KW-0413">Isomerase</keyword>
<protein>
    <submittedName>
        <fullName evidence="3">Isopentenyl-diphosphate Delta-isomerase</fullName>
        <ecNumber evidence="3">5.3.3.2</ecNumber>
    </submittedName>
</protein>
<dbReference type="InterPro" id="IPR015797">
    <property type="entry name" value="NUDIX_hydrolase-like_dom_sf"/>
</dbReference>
<sequence>MDELVDVLDEKGRLTGESCLKSKVHEKGFYHPTVHVWCYTKDGLVLLQRRGSSKKSFPLKWDISVAGHVGAGESLENAAVREVYEEIGVEIAPSELIKIGVFKTEHKHSQTFLDREFNHTYLCQLDAKTKLQKQISEVEDLKWFALNHFKEWINQNYPDLVPNSNGRYEKVIQEIASRL</sequence>
<dbReference type="AlphaFoldDB" id="A0A2Z4LMK1"/>